<dbReference type="PANTHER" id="PTHR34982:SF1">
    <property type="entry name" value="FLAGELLAR ASSEMBLY PROTEIN FLIH"/>
    <property type="match status" value="1"/>
</dbReference>
<evidence type="ECO:0000313" key="12">
    <source>
        <dbReference type="Proteomes" id="UP000810171"/>
    </source>
</evidence>
<dbReference type="SUPFAM" id="SSF160527">
    <property type="entry name" value="V-type ATPase subunit E-like"/>
    <property type="match status" value="1"/>
</dbReference>
<organism evidence="11 12">
    <name type="scientific">Marinobacterium alkalitolerans</name>
    <dbReference type="NCBI Taxonomy" id="1542925"/>
    <lineage>
        <taxon>Bacteria</taxon>
        <taxon>Pseudomonadati</taxon>
        <taxon>Pseudomonadota</taxon>
        <taxon>Gammaproteobacteria</taxon>
        <taxon>Oceanospirillales</taxon>
        <taxon>Oceanospirillaceae</taxon>
        <taxon>Marinobacterium</taxon>
    </lineage>
</organism>
<dbReference type="PANTHER" id="PTHR34982">
    <property type="entry name" value="YOP PROTEINS TRANSLOCATION PROTEIN L"/>
    <property type="match status" value="1"/>
</dbReference>
<name>A0ABS3ZBW9_9GAMM</name>
<dbReference type="EMBL" id="JACVEW010000009">
    <property type="protein sequence ID" value="MBP0048524.1"/>
    <property type="molecule type" value="Genomic_DNA"/>
</dbReference>
<keyword evidence="8" id="KW-0653">Protein transport</keyword>
<evidence type="ECO:0000256" key="6">
    <source>
        <dbReference type="ARBA" id="ARBA00022490"/>
    </source>
</evidence>
<proteinExistence type="inferred from homology"/>
<keyword evidence="7" id="KW-1005">Bacterial flagellum biogenesis</keyword>
<dbReference type="Pfam" id="PF02108">
    <property type="entry name" value="FliH"/>
    <property type="match status" value="1"/>
</dbReference>
<feature type="domain" description="Flagellar assembly protein FliH/Type III secretion system HrpE" evidence="10">
    <location>
        <begin position="112"/>
        <end position="231"/>
    </location>
</feature>
<gene>
    <name evidence="11" type="ORF">H9C73_07225</name>
</gene>
<accession>A0ABS3ZBW9</accession>
<evidence type="ECO:0000256" key="7">
    <source>
        <dbReference type="ARBA" id="ARBA00022795"/>
    </source>
</evidence>
<evidence type="ECO:0000256" key="4">
    <source>
        <dbReference type="ARBA" id="ARBA00016507"/>
    </source>
</evidence>
<comment type="function">
    <text evidence="1">Needed for flagellar regrowth and assembly.</text>
</comment>
<dbReference type="Proteomes" id="UP000810171">
    <property type="component" value="Unassembled WGS sequence"/>
</dbReference>
<evidence type="ECO:0000256" key="3">
    <source>
        <dbReference type="ARBA" id="ARBA00006602"/>
    </source>
</evidence>
<keyword evidence="9" id="KW-1006">Bacterial flagellum protein export</keyword>
<protein>
    <recommendedName>
        <fullName evidence="4">Flagellar assembly protein FliH</fullName>
    </recommendedName>
</protein>
<dbReference type="PRINTS" id="PR01003">
    <property type="entry name" value="FLGFLIH"/>
</dbReference>
<dbReference type="RefSeq" id="WP_209287144.1">
    <property type="nucleotide sequence ID" value="NZ_JACVEW010000009.1"/>
</dbReference>
<reference evidence="11 12" key="1">
    <citation type="submission" date="2020-09" db="EMBL/GenBank/DDBJ databases">
        <authorList>
            <person name="Tanuku N.R.S."/>
        </authorList>
    </citation>
    <scope>NUCLEOTIDE SEQUENCE [LARGE SCALE GENOMIC DNA]</scope>
    <source>
        <strain evidence="11 12">AK62</strain>
    </source>
</reference>
<evidence type="ECO:0000313" key="11">
    <source>
        <dbReference type="EMBL" id="MBP0048524.1"/>
    </source>
</evidence>
<dbReference type="InterPro" id="IPR000563">
    <property type="entry name" value="Flag_FliH"/>
</dbReference>
<evidence type="ECO:0000256" key="8">
    <source>
        <dbReference type="ARBA" id="ARBA00022927"/>
    </source>
</evidence>
<evidence type="ECO:0000256" key="2">
    <source>
        <dbReference type="ARBA" id="ARBA00004496"/>
    </source>
</evidence>
<comment type="similarity">
    <text evidence="3">Belongs to the FliH family.</text>
</comment>
<dbReference type="InterPro" id="IPR018035">
    <property type="entry name" value="Flagellar_FliH/T3SS_HrpE"/>
</dbReference>
<comment type="caution">
    <text evidence="11">The sequence shown here is derived from an EMBL/GenBank/DDBJ whole genome shotgun (WGS) entry which is preliminary data.</text>
</comment>
<evidence type="ECO:0000256" key="1">
    <source>
        <dbReference type="ARBA" id="ARBA00003041"/>
    </source>
</evidence>
<keyword evidence="6" id="KW-0963">Cytoplasm</keyword>
<keyword evidence="5" id="KW-0813">Transport</keyword>
<evidence type="ECO:0000256" key="5">
    <source>
        <dbReference type="ARBA" id="ARBA00022448"/>
    </source>
</evidence>
<sequence length="249" mass="27546">MKKDQPVRIRGVDAQSIQPWLPPDVGAEAPVVQALARKPSAPLEDVDVSVVEEEIFAEKLTLSQWEEICEEARREGHAEGLAEGREQGRQQGYQEGLQQGLEAGQAQINERLKVLDALIEQLQKPLEQERASLEEALVNLVIHLAEATVKAELSQNIDVLMRSVQDALDQLPEGEGRVLLRVAPEQVAPLEPLLEELALQVKPDPELTAGSCIVDSGNCRVDYQVEQRFVQVADQLRARLIKPTDPPAE</sequence>
<keyword evidence="12" id="KW-1185">Reference proteome</keyword>
<evidence type="ECO:0000256" key="9">
    <source>
        <dbReference type="ARBA" id="ARBA00023225"/>
    </source>
</evidence>
<evidence type="ECO:0000259" key="10">
    <source>
        <dbReference type="Pfam" id="PF02108"/>
    </source>
</evidence>
<comment type="subcellular location">
    <subcellularLocation>
        <location evidence="2">Cytoplasm</location>
    </subcellularLocation>
</comment>
<dbReference type="InterPro" id="IPR051472">
    <property type="entry name" value="T3SS_Stator/FliH"/>
</dbReference>